<dbReference type="GO" id="GO:0019684">
    <property type="term" value="P:photosynthesis, light reaction"/>
    <property type="evidence" value="ECO:0007669"/>
    <property type="project" value="InterPro"/>
</dbReference>
<dbReference type="eggNOG" id="ENOG503313P">
    <property type="taxonomic scope" value="Bacteria"/>
</dbReference>
<proteinExistence type="predicted"/>
<name>A0A081PBK4_9SPHI</name>
<dbReference type="EMBL" id="JNFF01000117">
    <property type="protein sequence ID" value="KEQ28077.1"/>
    <property type="molecule type" value="Genomic_DNA"/>
</dbReference>
<evidence type="ECO:0000313" key="3">
    <source>
        <dbReference type="Proteomes" id="UP000028007"/>
    </source>
</evidence>
<evidence type="ECO:0000313" key="2">
    <source>
        <dbReference type="EMBL" id="KEQ28077.1"/>
    </source>
</evidence>
<dbReference type="InterPro" id="IPR011033">
    <property type="entry name" value="PRC_barrel-like_sf"/>
</dbReference>
<dbReference type="Gene3D" id="3.90.50.10">
    <property type="entry name" value="Photosynthetic Reaction Center, subunit H, domain 2"/>
    <property type="match status" value="1"/>
</dbReference>
<feature type="domain" description="PRC-barrel" evidence="1">
    <location>
        <begin position="26"/>
        <end position="83"/>
    </location>
</feature>
<gene>
    <name evidence="2" type="ORF">N180_00105</name>
</gene>
<keyword evidence="3" id="KW-1185">Reference proteome</keyword>
<dbReference type="InterPro" id="IPR014747">
    <property type="entry name" value="Bac_photo_RC_H_C"/>
</dbReference>
<evidence type="ECO:0000259" key="1">
    <source>
        <dbReference type="Pfam" id="PF05239"/>
    </source>
</evidence>
<dbReference type="GO" id="GO:0030077">
    <property type="term" value="C:plasma membrane light-harvesting complex"/>
    <property type="evidence" value="ECO:0007669"/>
    <property type="project" value="InterPro"/>
</dbReference>
<comment type="caution">
    <text evidence="2">The sequence shown here is derived from an EMBL/GenBank/DDBJ whole genome shotgun (WGS) entry which is preliminary data.</text>
</comment>
<protein>
    <recommendedName>
        <fullName evidence="1">PRC-barrel domain-containing protein</fullName>
    </recommendedName>
</protein>
<dbReference type="SUPFAM" id="SSF50346">
    <property type="entry name" value="PRC-barrel domain"/>
    <property type="match status" value="1"/>
</dbReference>
<reference evidence="2 3" key="1">
    <citation type="journal article" date="1992" name="Int. J. Syst. Bacteriol.">
        <title>Sphingobacterium antarcticus sp. nov. a Psychrotrophic Bacterium from the Soils of Schirmacher Oasis, Antarctica.</title>
        <authorList>
            <person name="Shivaji S."/>
            <person name="Ray M.K."/>
            <person name="Rao N.S."/>
            <person name="Saiserr L."/>
            <person name="Jagannadham M.V."/>
            <person name="Kumar G.S."/>
            <person name="Reddy G."/>
            <person name="Bhargava P.M."/>
        </authorList>
    </citation>
    <scope>NUCLEOTIDE SEQUENCE [LARGE SCALE GENOMIC DNA]</scope>
    <source>
        <strain evidence="2 3">4BY</strain>
    </source>
</reference>
<dbReference type="Proteomes" id="UP000028007">
    <property type="component" value="Unassembled WGS sequence"/>
</dbReference>
<accession>A0A081PBK4</accession>
<dbReference type="AlphaFoldDB" id="A0A081PBK4"/>
<sequence>MTAAENYEYRRLESITGSDFEVADGDPNIKGWEIKDLLGERLGEVDDLLFSPAALKVRYLVARLDAVAVVDEPRKILIPIGLAELHESADLVFIPGVSIAQLNSAPVYDPDQFTPEGEQAVLQTFRTERDLIPGFDEERLYDHAHYDLRHLYGRRFPDRGRTV</sequence>
<dbReference type="InterPro" id="IPR027275">
    <property type="entry name" value="PRC-brl_dom"/>
</dbReference>
<organism evidence="2 3">
    <name type="scientific">Pedobacter antarcticus 4BY</name>
    <dbReference type="NCBI Taxonomy" id="1358423"/>
    <lineage>
        <taxon>Bacteria</taxon>
        <taxon>Pseudomonadati</taxon>
        <taxon>Bacteroidota</taxon>
        <taxon>Sphingobacteriia</taxon>
        <taxon>Sphingobacteriales</taxon>
        <taxon>Sphingobacteriaceae</taxon>
        <taxon>Pedobacter</taxon>
    </lineage>
</organism>
<dbReference type="OrthoDB" id="1422173at2"/>
<dbReference type="RefSeq" id="WP_037444590.1">
    <property type="nucleotide sequence ID" value="NZ_JNFF01000117.1"/>
</dbReference>
<dbReference type="Pfam" id="PF05239">
    <property type="entry name" value="PRC"/>
    <property type="match status" value="1"/>
</dbReference>